<accession>A0AAV5KSN6</accession>
<proteinExistence type="inferred from homology"/>
<dbReference type="PANTHER" id="PTHR10543">
    <property type="entry name" value="BETA-CAROTENE DIOXYGENASE"/>
    <property type="match status" value="1"/>
</dbReference>
<comment type="caution">
    <text evidence="9">The sequence shown here is derived from an EMBL/GenBank/DDBJ whole genome shotgun (WGS) entry which is preliminary data.</text>
</comment>
<keyword evidence="5 8" id="KW-0408">Iron</keyword>
<comment type="catalytic activity">
    <reaction evidence="7">
        <text>all-trans-zeaxanthin + 2 O2 = 4,9-dimethyldodeca-2,4,6,8,10-pentaenedial + 2 (3R)-hydroxy-beta-ionone</text>
        <dbReference type="Rhea" id="RHEA:26393"/>
        <dbReference type="ChEBI" id="CHEBI:15379"/>
        <dbReference type="ChEBI" id="CHEBI:27547"/>
        <dbReference type="ChEBI" id="CHEBI:53171"/>
        <dbReference type="ChEBI" id="CHEBI:53173"/>
        <dbReference type="EC" id="1.14.99.n4"/>
    </reaction>
</comment>
<feature type="binding site" evidence="8">
    <location>
        <position position="534"/>
    </location>
    <ligand>
        <name>Fe cation</name>
        <dbReference type="ChEBI" id="CHEBI:24875"/>
        <note>catalytic</note>
    </ligand>
</feature>
<evidence type="ECO:0000256" key="4">
    <source>
        <dbReference type="ARBA" id="ARBA00023002"/>
    </source>
</evidence>
<dbReference type="Proteomes" id="UP001054252">
    <property type="component" value="Unassembled WGS sequence"/>
</dbReference>
<keyword evidence="4" id="KW-0560">Oxidoreductase</keyword>
<evidence type="ECO:0000256" key="3">
    <source>
        <dbReference type="ARBA" id="ARBA00022964"/>
    </source>
</evidence>
<dbReference type="GO" id="GO:0046872">
    <property type="term" value="F:metal ion binding"/>
    <property type="evidence" value="ECO:0007669"/>
    <property type="project" value="UniProtKB-KW"/>
</dbReference>
<feature type="binding site" evidence="8">
    <location>
        <position position="230"/>
    </location>
    <ligand>
        <name>Fe cation</name>
        <dbReference type="ChEBI" id="CHEBI:24875"/>
        <note>catalytic</note>
    </ligand>
</feature>
<dbReference type="GO" id="GO:0016121">
    <property type="term" value="P:carotene catabolic process"/>
    <property type="evidence" value="ECO:0007669"/>
    <property type="project" value="TreeGrafter"/>
</dbReference>
<dbReference type="EMBL" id="BPVZ01000076">
    <property type="protein sequence ID" value="GKV27487.1"/>
    <property type="molecule type" value="Genomic_DNA"/>
</dbReference>
<evidence type="ECO:0000256" key="1">
    <source>
        <dbReference type="ARBA" id="ARBA00006787"/>
    </source>
</evidence>
<feature type="binding site" evidence="8">
    <location>
        <position position="344"/>
    </location>
    <ligand>
        <name>Fe cation</name>
        <dbReference type="ChEBI" id="CHEBI:24875"/>
        <note>catalytic</note>
    </ligand>
</feature>
<evidence type="ECO:0000256" key="5">
    <source>
        <dbReference type="ARBA" id="ARBA00023004"/>
    </source>
</evidence>
<evidence type="ECO:0000313" key="10">
    <source>
        <dbReference type="Proteomes" id="UP001054252"/>
    </source>
</evidence>
<comment type="similarity">
    <text evidence="1">Belongs to the carotenoid oxygenase family.</text>
</comment>
<dbReference type="GO" id="GO:0010436">
    <property type="term" value="F:carotenoid dioxygenase activity"/>
    <property type="evidence" value="ECO:0007669"/>
    <property type="project" value="TreeGrafter"/>
</dbReference>
<feature type="binding site" evidence="8">
    <location>
        <position position="278"/>
    </location>
    <ligand>
        <name>Fe cation</name>
        <dbReference type="ChEBI" id="CHEBI:24875"/>
        <note>catalytic</note>
    </ligand>
</feature>
<keyword evidence="2 8" id="KW-0479">Metal-binding</keyword>
<evidence type="ECO:0000256" key="7">
    <source>
        <dbReference type="ARBA" id="ARBA00048709"/>
    </source>
</evidence>
<dbReference type="PANTHER" id="PTHR10543:SF89">
    <property type="entry name" value="CAROTENOID 9,10(9',10')-CLEAVAGE DIOXYGENASE 1"/>
    <property type="match status" value="1"/>
</dbReference>
<evidence type="ECO:0000256" key="2">
    <source>
        <dbReference type="ARBA" id="ARBA00022723"/>
    </source>
</evidence>
<protein>
    <recommendedName>
        <fullName evidence="6">carotenoid 9,10-dioxygenase</fullName>
        <ecNumber evidence="6">1.14.99.n4</ecNumber>
    </recommendedName>
</protein>
<reference evidence="9 10" key="1">
    <citation type="journal article" date="2021" name="Commun. Biol.">
        <title>The genome of Shorea leprosula (Dipterocarpaceae) highlights the ecological relevance of drought in aseasonal tropical rainforests.</title>
        <authorList>
            <person name="Ng K.K.S."/>
            <person name="Kobayashi M.J."/>
            <person name="Fawcett J.A."/>
            <person name="Hatakeyama M."/>
            <person name="Paape T."/>
            <person name="Ng C.H."/>
            <person name="Ang C.C."/>
            <person name="Tnah L.H."/>
            <person name="Lee C.T."/>
            <person name="Nishiyama T."/>
            <person name="Sese J."/>
            <person name="O'Brien M.J."/>
            <person name="Copetti D."/>
            <person name="Mohd Noor M.I."/>
            <person name="Ong R.C."/>
            <person name="Putra M."/>
            <person name="Sireger I.Z."/>
            <person name="Indrioko S."/>
            <person name="Kosugi Y."/>
            <person name="Izuno A."/>
            <person name="Isagi Y."/>
            <person name="Lee S.L."/>
            <person name="Shimizu K.K."/>
        </authorList>
    </citation>
    <scope>NUCLEOTIDE SEQUENCE [LARGE SCALE GENOMIC DNA]</scope>
    <source>
        <strain evidence="9">214</strain>
    </source>
</reference>
<evidence type="ECO:0000313" key="9">
    <source>
        <dbReference type="EMBL" id="GKV27487.1"/>
    </source>
</evidence>
<keyword evidence="3" id="KW-0223">Dioxygenase</keyword>
<evidence type="ECO:0000256" key="8">
    <source>
        <dbReference type="PIRSR" id="PIRSR604294-1"/>
    </source>
</evidence>
<sequence>MAEEEQNKLKGYGGGGAVKGMVEVNPQPQKGLTSKLIDWVEKLIVKLMYYPQPLHYLSGNFAPVDETPPTTDLIVKGYLPECLNGEFVRVGPNPKFAPVAGYHWFDGDGMVHGVRIKDGKATYVSRFVTTSRLKQEEFFGGAKFMKIGDLKGLFGLLMVNMQMLRGKTKVLDLSYGQGTGNTALIYHHGKLLALSEADKPYVLKVLEDGDLQTLGMMDYDKRLGHSFTAHPKVDPVTGEMFTFGYSHTPPYITYRVISKDGFMHDPVPITISDPIMMHDFAITENYAIFMDLPLYFRPKDMVKEKKLIFTFDETKKARFGVLPRYAKDDLLIRWFELPNCFIFHNANAWEEGDEVVLITCRLTHPDLDMISGADKGKLGTFTNELYEMRFNMKSGFASQKKLSESAVDFPRVNECYTGRKQRYVYGTILDEIAKVTGVVKFDLHAEPEPGKAKIEVGGNVKGLFDLGAGRFGSEAIFVPREPGTTSEEDDGYLIFFVHDENTGKSSVCVLDAKTMSRDPVAVVDLPHRVPYGFHAFFVTEEQLREQAKLS</sequence>
<dbReference type="InterPro" id="IPR004294">
    <property type="entry name" value="Carotenoid_Oase"/>
</dbReference>
<evidence type="ECO:0000256" key="6">
    <source>
        <dbReference type="ARBA" id="ARBA00039084"/>
    </source>
</evidence>
<keyword evidence="10" id="KW-1185">Reference proteome</keyword>
<gene>
    <name evidence="9" type="ORF">SLEP1_g36659</name>
</gene>
<comment type="cofactor">
    <cofactor evidence="8">
        <name>Fe(2+)</name>
        <dbReference type="ChEBI" id="CHEBI:29033"/>
    </cofactor>
    <text evidence="8">Binds 1 Fe(2+) ion per subunit.</text>
</comment>
<dbReference type="GO" id="GO:0009570">
    <property type="term" value="C:chloroplast stroma"/>
    <property type="evidence" value="ECO:0007669"/>
    <property type="project" value="TreeGrafter"/>
</dbReference>
<dbReference type="Pfam" id="PF03055">
    <property type="entry name" value="RPE65"/>
    <property type="match status" value="1"/>
</dbReference>
<dbReference type="AlphaFoldDB" id="A0AAV5KSN6"/>
<dbReference type="EC" id="1.14.99.n4" evidence="6"/>
<organism evidence="9 10">
    <name type="scientific">Rubroshorea leprosula</name>
    <dbReference type="NCBI Taxonomy" id="152421"/>
    <lineage>
        <taxon>Eukaryota</taxon>
        <taxon>Viridiplantae</taxon>
        <taxon>Streptophyta</taxon>
        <taxon>Embryophyta</taxon>
        <taxon>Tracheophyta</taxon>
        <taxon>Spermatophyta</taxon>
        <taxon>Magnoliopsida</taxon>
        <taxon>eudicotyledons</taxon>
        <taxon>Gunneridae</taxon>
        <taxon>Pentapetalae</taxon>
        <taxon>rosids</taxon>
        <taxon>malvids</taxon>
        <taxon>Malvales</taxon>
        <taxon>Dipterocarpaceae</taxon>
        <taxon>Rubroshorea</taxon>
    </lineage>
</organism>
<name>A0AAV5KSN6_9ROSI</name>